<proteinExistence type="predicted"/>
<dbReference type="InterPro" id="IPR036102">
    <property type="entry name" value="OsmC/Ohrsf"/>
</dbReference>
<comment type="caution">
    <text evidence="1">The sequence shown here is derived from an EMBL/GenBank/DDBJ whole genome shotgun (WGS) entry which is preliminary data.</text>
</comment>
<dbReference type="PANTHER" id="PTHR34352">
    <property type="entry name" value="PROTEIN YHFA"/>
    <property type="match status" value="1"/>
</dbReference>
<dbReference type="RefSeq" id="WP_034641767.1">
    <property type="nucleotide sequence ID" value="NZ_CBCSJC010000025.1"/>
</dbReference>
<protein>
    <submittedName>
        <fullName evidence="1">Osmotically inducible protein C</fullName>
    </submittedName>
</protein>
<dbReference type="PANTHER" id="PTHR34352:SF1">
    <property type="entry name" value="PROTEIN YHFA"/>
    <property type="match status" value="1"/>
</dbReference>
<sequence>MKLTSKQNDIQVNLSNGVLHIGKEKGYTPLELLVASIAGCSTIVFQTILEKKRVSYDSLTIDTSVRKSETSPNPVEAVHLHYKIQTDCITKEQLEKVLVLAVKNCTIAQSVKDSIEITETIELI</sequence>
<dbReference type="InterPro" id="IPR003718">
    <property type="entry name" value="OsmC/Ohr_fam"/>
</dbReference>
<organism evidence="1 2">
    <name type="scientific">Bacillus manliponensis</name>
    <dbReference type="NCBI Taxonomy" id="574376"/>
    <lineage>
        <taxon>Bacteria</taxon>
        <taxon>Bacillati</taxon>
        <taxon>Bacillota</taxon>
        <taxon>Bacilli</taxon>
        <taxon>Bacillales</taxon>
        <taxon>Bacillaceae</taxon>
        <taxon>Bacillus</taxon>
        <taxon>Bacillus cereus group</taxon>
    </lineage>
</organism>
<dbReference type="OrthoDB" id="13625at2"/>
<name>A0A073JV90_9BACI</name>
<dbReference type="EMBL" id="JOTN01000017">
    <property type="protein sequence ID" value="KEK18126.1"/>
    <property type="molecule type" value="Genomic_DNA"/>
</dbReference>
<dbReference type="STRING" id="574376.BAMA_07120"/>
<accession>A0A073JV90</accession>
<evidence type="ECO:0000313" key="1">
    <source>
        <dbReference type="EMBL" id="KEK18126.1"/>
    </source>
</evidence>
<dbReference type="Gene3D" id="3.30.300.20">
    <property type="match status" value="1"/>
</dbReference>
<dbReference type="Pfam" id="PF02566">
    <property type="entry name" value="OsmC"/>
    <property type="match status" value="1"/>
</dbReference>
<evidence type="ECO:0000313" key="2">
    <source>
        <dbReference type="Proteomes" id="UP000027822"/>
    </source>
</evidence>
<dbReference type="InterPro" id="IPR015946">
    <property type="entry name" value="KH_dom-like_a/b"/>
</dbReference>
<dbReference type="eggNOG" id="COG1765">
    <property type="taxonomic scope" value="Bacteria"/>
</dbReference>
<keyword evidence="2" id="KW-1185">Reference proteome</keyword>
<gene>
    <name evidence="1" type="ORF">BAMA_07120</name>
</gene>
<dbReference type="Proteomes" id="UP000027822">
    <property type="component" value="Unassembled WGS sequence"/>
</dbReference>
<reference evidence="1 2" key="1">
    <citation type="submission" date="2014-06" db="EMBL/GenBank/DDBJ databases">
        <title>Draft genome sequence of Bacillus manliponensis JCM 15802 (MCCC 1A00708).</title>
        <authorList>
            <person name="Lai Q."/>
            <person name="Liu Y."/>
            <person name="Shao Z."/>
        </authorList>
    </citation>
    <scope>NUCLEOTIDE SEQUENCE [LARGE SCALE GENOMIC DNA]</scope>
    <source>
        <strain evidence="1 2">JCM 15802</strain>
    </source>
</reference>
<dbReference type="SUPFAM" id="SSF82784">
    <property type="entry name" value="OsmC-like"/>
    <property type="match status" value="1"/>
</dbReference>
<dbReference type="AlphaFoldDB" id="A0A073JV90"/>